<proteinExistence type="predicted"/>
<dbReference type="PANTHER" id="PTHR47723:SF19">
    <property type="entry name" value="POLYNUCLEOTIDYL TRANSFERASE, RIBONUCLEASE H-LIKE SUPERFAMILY PROTEIN"/>
    <property type="match status" value="1"/>
</dbReference>
<sequence length="103" mass="11382">MISSHKIHAQRPIVKVGEAPEKGYLKFNVDVVVVGSYEDAGIGGLLRDETGKICILFSKSIDVTDPASAELRSVMETCALFFTSRWRRSHSLIIETDSLLTTK</sequence>
<dbReference type="InterPro" id="IPR044730">
    <property type="entry name" value="RNase_H-like_dom_plant"/>
</dbReference>
<gene>
    <name evidence="2" type="ORF">V6N11_008134</name>
</gene>
<dbReference type="Proteomes" id="UP001396334">
    <property type="component" value="Unassembled WGS sequence"/>
</dbReference>
<name>A0ABR2PZQ5_9ROSI</name>
<evidence type="ECO:0000259" key="1">
    <source>
        <dbReference type="Pfam" id="PF13456"/>
    </source>
</evidence>
<dbReference type="CDD" id="cd06222">
    <property type="entry name" value="RNase_H_like"/>
    <property type="match status" value="1"/>
</dbReference>
<dbReference type="PANTHER" id="PTHR47723">
    <property type="entry name" value="OS05G0353850 PROTEIN"/>
    <property type="match status" value="1"/>
</dbReference>
<dbReference type="InterPro" id="IPR002156">
    <property type="entry name" value="RNaseH_domain"/>
</dbReference>
<dbReference type="EMBL" id="JBBPBN010000048">
    <property type="protein sequence ID" value="KAK8993921.1"/>
    <property type="molecule type" value="Genomic_DNA"/>
</dbReference>
<keyword evidence="3" id="KW-1185">Reference proteome</keyword>
<accession>A0ABR2PZQ5</accession>
<protein>
    <recommendedName>
        <fullName evidence="1">RNase H type-1 domain-containing protein</fullName>
    </recommendedName>
</protein>
<evidence type="ECO:0000313" key="2">
    <source>
        <dbReference type="EMBL" id="KAK8993921.1"/>
    </source>
</evidence>
<feature type="domain" description="RNase H type-1" evidence="1">
    <location>
        <begin position="28"/>
        <end position="98"/>
    </location>
</feature>
<evidence type="ECO:0000313" key="3">
    <source>
        <dbReference type="Proteomes" id="UP001396334"/>
    </source>
</evidence>
<organism evidence="2 3">
    <name type="scientific">Hibiscus sabdariffa</name>
    <name type="common">roselle</name>
    <dbReference type="NCBI Taxonomy" id="183260"/>
    <lineage>
        <taxon>Eukaryota</taxon>
        <taxon>Viridiplantae</taxon>
        <taxon>Streptophyta</taxon>
        <taxon>Embryophyta</taxon>
        <taxon>Tracheophyta</taxon>
        <taxon>Spermatophyta</taxon>
        <taxon>Magnoliopsida</taxon>
        <taxon>eudicotyledons</taxon>
        <taxon>Gunneridae</taxon>
        <taxon>Pentapetalae</taxon>
        <taxon>rosids</taxon>
        <taxon>malvids</taxon>
        <taxon>Malvales</taxon>
        <taxon>Malvaceae</taxon>
        <taxon>Malvoideae</taxon>
        <taxon>Hibiscus</taxon>
    </lineage>
</organism>
<reference evidence="2 3" key="1">
    <citation type="journal article" date="2024" name="G3 (Bethesda)">
        <title>Genome assembly of Hibiscus sabdariffa L. provides insights into metabolisms of medicinal natural products.</title>
        <authorList>
            <person name="Kim T."/>
        </authorList>
    </citation>
    <scope>NUCLEOTIDE SEQUENCE [LARGE SCALE GENOMIC DNA]</scope>
    <source>
        <strain evidence="2">TK-2024</strain>
        <tissue evidence="2">Old leaves</tissue>
    </source>
</reference>
<dbReference type="Pfam" id="PF13456">
    <property type="entry name" value="RVT_3"/>
    <property type="match status" value="1"/>
</dbReference>
<comment type="caution">
    <text evidence="2">The sequence shown here is derived from an EMBL/GenBank/DDBJ whole genome shotgun (WGS) entry which is preliminary data.</text>
</comment>
<dbReference type="InterPro" id="IPR053151">
    <property type="entry name" value="RNase_H-like"/>
</dbReference>